<dbReference type="GO" id="GO:0072686">
    <property type="term" value="C:mitotic spindle"/>
    <property type="evidence" value="ECO:0007669"/>
    <property type="project" value="TreeGrafter"/>
</dbReference>
<evidence type="ECO:0000259" key="2">
    <source>
        <dbReference type="Pfam" id="PF24782"/>
    </source>
</evidence>
<dbReference type="GeneTree" id="ENSGT00940000165793"/>
<sequence length="650" mass="70642">MAETADCGVTNAAKWKQPAGMKSRQSALKKSSGSRVSLEKVLGITTTGGSTLTSDPNSGLIAYPAGCVIVLLHPETNKQTHIINTSRKTFSAVAFSHDGKHLVTGESGHLPCVRVWEVDGAQVAEVQSHKYGVSCVSFSTNSCYIVSVGFQHDMTVSVWDWRVSSRSVGLRYQADVFSPCVQVNSTVPLIGRSGLLGDHKNSVFSGVACGRGLMASNTYCITSSGLLCLLNSSRQLEAWVHLKTTSASCLSITESLVFCGCADGVIRVFNPSNLQYISTVQRPHHLGVNLIDSLPATPGVQFPDTLALTFNSASCQLTCVYSDHSIYVWDIKDVKNTVKTYSALYHSSSVWSVEVYPKLQDPSEACLPTSSFLTCSSDGTIRLWNTRQTDLHSNLLGPDLHVLQDLLRILYVEEAAGKAGVRVLSISPDGQHLAAGDRCGNLRIFALDFLDELVKIKAHDSEVLCLEFSPASTGLKLLASASRDRLIHVFNLEKNCSLEQTLNDHSASVSAVKFTGAHLSITYRQTSEGLRFSRSHHVVEKTTPNDMDLDWTRSHVAVGCQDRNIRVYNVETGKLKKCLEGSSSDEGALLKVHMDPSGSFLATSCSDKNITILDYESGECVASLFGHSETITCMRFSHTCRHFITASADR</sequence>
<dbReference type="Ensembl" id="ENSAOCT00000019996.2">
    <property type="protein sequence ID" value="ENSAOCP00000027663.2"/>
    <property type="gene ID" value="ENSAOCG00000016765.2"/>
</dbReference>
<protein>
    <recommendedName>
        <fullName evidence="2">MABP1/WDR62 second WD40 domain-containing protein</fullName>
    </recommendedName>
</protein>
<dbReference type="PANTHER" id="PTHR45589:SF2">
    <property type="entry name" value="WD REPEAT DOMAIN 62"/>
    <property type="match status" value="1"/>
</dbReference>
<dbReference type="SUPFAM" id="SSF50978">
    <property type="entry name" value="WD40 repeat-like"/>
    <property type="match status" value="2"/>
</dbReference>
<proteinExistence type="predicted"/>
<organism evidence="3 4">
    <name type="scientific">Amphiprion ocellaris</name>
    <name type="common">Clown anemonefish</name>
    <dbReference type="NCBI Taxonomy" id="80972"/>
    <lineage>
        <taxon>Eukaryota</taxon>
        <taxon>Metazoa</taxon>
        <taxon>Chordata</taxon>
        <taxon>Craniata</taxon>
        <taxon>Vertebrata</taxon>
        <taxon>Euteleostomi</taxon>
        <taxon>Actinopterygii</taxon>
        <taxon>Neopterygii</taxon>
        <taxon>Teleostei</taxon>
        <taxon>Neoteleostei</taxon>
        <taxon>Acanthomorphata</taxon>
        <taxon>Ovalentaria</taxon>
        <taxon>Pomacentridae</taxon>
        <taxon>Amphiprion</taxon>
    </lineage>
</organism>
<dbReference type="OMA" id="YCKHAGE"/>
<reference evidence="3" key="2">
    <citation type="submission" date="2025-08" db="UniProtKB">
        <authorList>
            <consortium name="Ensembl"/>
        </authorList>
    </citation>
    <scope>IDENTIFICATION</scope>
</reference>
<feature type="repeat" description="WD" evidence="1">
    <location>
        <begin position="456"/>
        <end position="500"/>
    </location>
</feature>
<evidence type="ECO:0000313" key="4">
    <source>
        <dbReference type="Proteomes" id="UP001501940"/>
    </source>
</evidence>
<feature type="repeat" description="WD" evidence="1">
    <location>
        <begin position="624"/>
        <end position="650"/>
    </location>
</feature>
<evidence type="ECO:0000313" key="3">
    <source>
        <dbReference type="Ensembl" id="ENSAOCP00000027663.2"/>
    </source>
</evidence>
<name>A0A3Q1CPF8_AMPOC</name>
<dbReference type="PROSITE" id="PS50082">
    <property type="entry name" value="WD_REPEATS_2"/>
    <property type="match status" value="2"/>
</dbReference>
<accession>A0A3Q1CPF8</accession>
<dbReference type="Proteomes" id="UP001501940">
    <property type="component" value="Chromosome 7"/>
</dbReference>
<dbReference type="InterPro" id="IPR056162">
    <property type="entry name" value="WD40_MABP1-WDR62_2nd"/>
</dbReference>
<reference evidence="3 4" key="1">
    <citation type="submission" date="2022-01" db="EMBL/GenBank/DDBJ databases">
        <title>A chromosome-scale genome assembly of the false clownfish, Amphiprion ocellaris.</title>
        <authorList>
            <person name="Ryu T."/>
        </authorList>
    </citation>
    <scope>NUCLEOTIDE SEQUENCE [LARGE SCALE GENOMIC DNA]</scope>
</reference>
<dbReference type="InterPro" id="IPR015943">
    <property type="entry name" value="WD40/YVTN_repeat-like_dom_sf"/>
</dbReference>
<reference evidence="3" key="3">
    <citation type="submission" date="2025-09" db="UniProtKB">
        <authorList>
            <consortium name="Ensembl"/>
        </authorList>
    </citation>
    <scope>IDENTIFICATION</scope>
</reference>
<dbReference type="PROSITE" id="PS50294">
    <property type="entry name" value="WD_REPEATS_REGION"/>
    <property type="match status" value="1"/>
</dbReference>
<dbReference type="STRING" id="80972.ENSAOCP00000027663"/>
<dbReference type="AlphaFoldDB" id="A0A3Q1CPF8"/>
<dbReference type="PANTHER" id="PTHR45589">
    <property type="entry name" value="WD REPEAT DOMAIN 62, ISOFORM G"/>
    <property type="match status" value="1"/>
</dbReference>
<dbReference type="Gene3D" id="2.130.10.10">
    <property type="entry name" value="YVTN repeat-like/Quinoprotein amine dehydrogenase"/>
    <property type="match status" value="4"/>
</dbReference>
<keyword evidence="1" id="KW-0853">WD repeat</keyword>
<gene>
    <name evidence="3" type="primary">WDR62</name>
</gene>
<dbReference type="Pfam" id="PF00400">
    <property type="entry name" value="WD40"/>
    <property type="match status" value="2"/>
</dbReference>
<dbReference type="GO" id="GO:0007099">
    <property type="term" value="P:centriole replication"/>
    <property type="evidence" value="ECO:0007669"/>
    <property type="project" value="TreeGrafter"/>
</dbReference>
<dbReference type="Pfam" id="PF24782">
    <property type="entry name" value="WD40_MABP1-WDR62_2nd"/>
    <property type="match status" value="1"/>
</dbReference>
<dbReference type="InterPro" id="IPR001680">
    <property type="entry name" value="WD40_rpt"/>
</dbReference>
<dbReference type="SMART" id="SM00320">
    <property type="entry name" value="WD40"/>
    <property type="match status" value="10"/>
</dbReference>
<evidence type="ECO:0000256" key="1">
    <source>
        <dbReference type="PROSITE-ProRule" id="PRU00221"/>
    </source>
</evidence>
<dbReference type="InterPro" id="IPR036322">
    <property type="entry name" value="WD40_repeat_dom_sf"/>
</dbReference>
<keyword evidence="4" id="KW-1185">Reference proteome</keyword>
<feature type="domain" description="MABP1/WDR62 second WD40" evidence="2">
    <location>
        <begin position="350"/>
        <end position="649"/>
    </location>
</feature>
<dbReference type="InterPro" id="IPR052779">
    <property type="entry name" value="WDR62"/>
</dbReference>